<dbReference type="Proteomes" id="UP000076154">
    <property type="component" value="Unassembled WGS sequence"/>
</dbReference>
<evidence type="ECO:0000259" key="9">
    <source>
        <dbReference type="SMART" id="SM00829"/>
    </source>
</evidence>
<evidence type="ECO:0000256" key="5">
    <source>
        <dbReference type="ARBA" id="ARBA00022833"/>
    </source>
</evidence>
<dbReference type="InterPro" id="IPR013149">
    <property type="entry name" value="ADH-like_C"/>
</dbReference>
<name>A0A369JP71_HYPMA</name>
<dbReference type="InParanoid" id="A0A369JP71"/>
<evidence type="ECO:0000256" key="4">
    <source>
        <dbReference type="ARBA" id="ARBA00022723"/>
    </source>
</evidence>
<dbReference type="OrthoDB" id="1879366at2759"/>
<dbReference type="PANTHER" id="PTHR42940:SF3">
    <property type="entry name" value="ALCOHOL DEHYDROGENASE 1-RELATED"/>
    <property type="match status" value="1"/>
</dbReference>
<reference evidence="10" key="1">
    <citation type="submission" date="2018-04" db="EMBL/GenBank/DDBJ databases">
        <title>Whole genome sequencing of Hypsizygus marmoreus.</title>
        <authorList>
            <person name="Choi I.-G."/>
            <person name="Min B."/>
            <person name="Kim J.-G."/>
            <person name="Kim S."/>
            <person name="Oh Y.-L."/>
            <person name="Kong W.-S."/>
            <person name="Park H."/>
            <person name="Jeong J."/>
            <person name="Song E.-S."/>
        </authorList>
    </citation>
    <scope>NUCLEOTIDE SEQUENCE [LARGE SCALE GENOMIC DNA]</scope>
    <source>
        <strain evidence="10">51987-8</strain>
    </source>
</reference>
<dbReference type="STRING" id="39966.A0A369JP71"/>
<sequence>MAAPIPQTAKALVLNDFGEGYVLKEDYPVKQPSELAPGECLVKLEYSGVCHSDLHIQKGDDWTRRAKLPLIGGHEGVGRVVAIGEHSDVGTLKIGDRVGVKWIADACLRCEMCRKGFESCCPLSFVRSHGFTVHGTFAQYVVSYVKYVTPIPEGIDSAAATPILCAGMTVYKALKQANVRIGDWVSISGAGGGLGHLAIQYAVAMGLRVLAIDTGEAKKQLCLKLGAEKWVDFRESQDLIKDVQAATDGLGPQAAIIAAGDERPFNQALRYLRFTGTLVAVGMPGGGATLNAPVTLLIAKSLTILGSAIGNRQDVSEALQIAAQGKVKCQFEVRQLSEVNQIFADMEAGKVAGRVIVQL</sequence>
<dbReference type="EC" id="1.1.1.1" evidence="3"/>
<dbReference type="Gene3D" id="3.90.180.10">
    <property type="entry name" value="Medium-chain alcohol dehydrogenases, catalytic domain"/>
    <property type="match status" value="1"/>
</dbReference>
<dbReference type="GO" id="GO:0005737">
    <property type="term" value="C:cytoplasm"/>
    <property type="evidence" value="ECO:0007669"/>
    <property type="project" value="TreeGrafter"/>
</dbReference>
<keyword evidence="6" id="KW-0560">Oxidoreductase</keyword>
<keyword evidence="5 8" id="KW-0862">Zinc</keyword>
<dbReference type="AlphaFoldDB" id="A0A369JP71"/>
<dbReference type="InterPro" id="IPR002328">
    <property type="entry name" value="ADH_Zn_CS"/>
</dbReference>
<keyword evidence="4 8" id="KW-0479">Metal-binding</keyword>
<dbReference type="InterPro" id="IPR020843">
    <property type="entry name" value="ER"/>
</dbReference>
<comment type="caution">
    <text evidence="10">The sequence shown here is derived from an EMBL/GenBank/DDBJ whole genome shotgun (WGS) entry which is preliminary data.</text>
</comment>
<dbReference type="GO" id="GO:0004022">
    <property type="term" value="F:alcohol dehydrogenase (NAD+) activity"/>
    <property type="evidence" value="ECO:0007669"/>
    <property type="project" value="UniProtKB-EC"/>
</dbReference>
<evidence type="ECO:0000256" key="7">
    <source>
        <dbReference type="ARBA" id="ARBA00023027"/>
    </source>
</evidence>
<comment type="similarity">
    <text evidence="2 8">Belongs to the zinc-containing alcohol dehydrogenase family.</text>
</comment>
<evidence type="ECO:0000313" key="10">
    <source>
        <dbReference type="EMBL" id="RDB23020.1"/>
    </source>
</evidence>
<keyword evidence="7" id="KW-0520">NAD</keyword>
<evidence type="ECO:0000256" key="3">
    <source>
        <dbReference type="ARBA" id="ARBA00013190"/>
    </source>
</evidence>
<evidence type="ECO:0000256" key="2">
    <source>
        <dbReference type="ARBA" id="ARBA00008072"/>
    </source>
</evidence>
<feature type="domain" description="Enoyl reductase (ER)" evidence="9">
    <location>
        <begin position="20"/>
        <end position="327"/>
    </location>
</feature>
<evidence type="ECO:0000313" key="11">
    <source>
        <dbReference type="Proteomes" id="UP000076154"/>
    </source>
</evidence>
<gene>
    <name evidence="10" type="primary">adh-1_0</name>
    <name evidence="10" type="ORF">Hypma_009729</name>
</gene>
<dbReference type="Pfam" id="PF08240">
    <property type="entry name" value="ADH_N"/>
    <property type="match status" value="1"/>
</dbReference>
<dbReference type="SUPFAM" id="SSF50129">
    <property type="entry name" value="GroES-like"/>
    <property type="match status" value="1"/>
</dbReference>
<dbReference type="InterPro" id="IPR011032">
    <property type="entry name" value="GroES-like_sf"/>
</dbReference>
<accession>A0A369JP71</accession>
<dbReference type="FunFam" id="3.40.50.720:FF:000039">
    <property type="entry name" value="Alcohol dehydrogenase AdhP"/>
    <property type="match status" value="1"/>
</dbReference>
<evidence type="ECO:0000256" key="6">
    <source>
        <dbReference type="ARBA" id="ARBA00023002"/>
    </source>
</evidence>
<proteinExistence type="inferred from homology"/>
<protein>
    <recommendedName>
        <fullName evidence="3">alcohol dehydrogenase</fullName>
        <ecNumber evidence="3">1.1.1.1</ecNumber>
    </recommendedName>
</protein>
<dbReference type="FunCoup" id="A0A369JP71">
    <property type="interactions" value="272"/>
</dbReference>
<dbReference type="EMBL" id="LUEZ02000048">
    <property type="protein sequence ID" value="RDB23020.1"/>
    <property type="molecule type" value="Genomic_DNA"/>
</dbReference>
<dbReference type="CDD" id="cd08297">
    <property type="entry name" value="CAD3"/>
    <property type="match status" value="1"/>
</dbReference>
<evidence type="ECO:0000256" key="1">
    <source>
        <dbReference type="ARBA" id="ARBA00001947"/>
    </source>
</evidence>
<dbReference type="Gene3D" id="3.40.50.720">
    <property type="entry name" value="NAD(P)-binding Rossmann-like Domain"/>
    <property type="match status" value="1"/>
</dbReference>
<evidence type="ECO:0000256" key="8">
    <source>
        <dbReference type="RuleBase" id="RU361277"/>
    </source>
</evidence>
<comment type="cofactor">
    <cofactor evidence="1 8">
        <name>Zn(2+)</name>
        <dbReference type="ChEBI" id="CHEBI:29105"/>
    </cofactor>
</comment>
<dbReference type="InterPro" id="IPR036291">
    <property type="entry name" value="NAD(P)-bd_dom_sf"/>
</dbReference>
<dbReference type="SMART" id="SM00829">
    <property type="entry name" value="PKS_ER"/>
    <property type="match status" value="1"/>
</dbReference>
<dbReference type="GO" id="GO:0008270">
    <property type="term" value="F:zinc ion binding"/>
    <property type="evidence" value="ECO:0007669"/>
    <property type="project" value="InterPro"/>
</dbReference>
<dbReference type="PROSITE" id="PS00059">
    <property type="entry name" value="ADH_ZINC"/>
    <property type="match status" value="1"/>
</dbReference>
<organism evidence="10 11">
    <name type="scientific">Hypsizygus marmoreus</name>
    <name type="common">White beech mushroom</name>
    <name type="synonym">Agaricus marmoreus</name>
    <dbReference type="NCBI Taxonomy" id="39966"/>
    <lineage>
        <taxon>Eukaryota</taxon>
        <taxon>Fungi</taxon>
        <taxon>Dikarya</taxon>
        <taxon>Basidiomycota</taxon>
        <taxon>Agaricomycotina</taxon>
        <taxon>Agaricomycetes</taxon>
        <taxon>Agaricomycetidae</taxon>
        <taxon>Agaricales</taxon>
        <taxon>Tricholomatineae</taxon>
        <taxon>Lyophyllaceae</taxon>
        <taxon>Hypsizygus</taxon>
    </lineage>
</organism>
<dbReference type="PANTHER" id="PTHR42940">
    <property type="entry name" value="ALCOHOL DEHYDROGENASE 1-RELATED"/>
    <property type="match status" value="1"/>
</dbReference>
<keyword evidence="11" id="KW-1185">Reference proteome</keyword>
<dbReference type="InterPro" id="IPR013154">
    <property type="entry name" value="ADH-like_N"/>
</dbReference>
<dbReference type="Pfam" id="PF00107">
    <property type="entry name" value="ADH_zinc_N"/>
    <property type="match status" value="1"/>
</dbReference>
<dbReference type="SUPFAM" id="SSF51735">
    <property type="entry name" value="NAD(P)-binding Rossmann-fold domains"/>
    <property type="match status" value="1"/>
</dbReference>